<protein>
    <submittedName>
        <fullName evidence="1">Uncharacterized protein</fullName>
    </submittedName>
</protein>
<sequence length="484" mass="55025">MPEAKAVNEASGKVANKVVLNLGALPPKQNIADMKKDGQNATMSVRLPTILGKGIADVHQTLNQESDEDRITDLVACIHRMEDLMDDLTENSKLRPIIDDGAGDIPLWNKEIAKYFQGKDFMNAPWLFAEAYKYRRLRECFSLSKYWVEYDVFFRQKCDTFARSSTAVFELASRFAQPFKHEDGLTDELKLKANKLIFRELTQVCLWGNSTDLSLLIDMSEEDIKKLQSTGGEHLAATEKNILGNHLENLTDYVTSLKGGRIDFVLGKRAVRREGDQSLITLDPPPDNAGFELYCDFVYADWLIQSGICDQIVFHGKKFPWFVSDVTRKDWDCEASEAEMDLLRMMGRRWKQYEKEGKWRYEQHPFWCTGYTFWDLHSEAPDVFLDLHRSDLVIFKGDLNHRKLTYDCHVPYATSFAEAIGPMASQPGAPRVASLRTIKSDVVCGLPAGVGEKLDEDEAGWKISGKYAVILMSEGRPDEKVVFS</sequence>
<dbReference type="Proteomes" id="UP001230649">
    <property type="component" value="Unassembled WGS sequence"/>
</dbReference>
<accession>A0ACC2VY51</accession>
<comment type="caution">
    <text evidence="1">The sequence shown here is derived from an EMBL/GenBank/DDBJ whole genome shotgun (WGS) entry which is preliminary data.</text>
</comment>
<reference evidence="1" key="1">
    <citation type="submission" date="2023-04" db="EMBL/GenBank/DDBJ databases">
        <title>Draft Genome sequencing of Naganishia species isolated from polar environments using Oxford Nanopore Technology.</title>
        <authorList>
            <person name="Leo P."/>
            <person name="Venkateswaran K."/>
        </authorList>
    </citation>
    <scope>NUCLEOTIDE SEQUENCE</scope>
    <source>
        <strain evidence="1">MNA-CCFEE 5262</strain>
    </source>
</reference>
<keyword evidence="2" id="KW-1185">Reference proteome</keyword>
<evidence type="ECO:0000313" key="2">
    <source>
        <dbReference type="Proteomes" id="UP001230649"/>
    </source>
</evidence>
<name>A0ACC2VY51_9TREE</name>
<organism evidence="1 2">
    <name type="scientific">Naganishia adeliensis</name>
    <dbReference type="NCBI Taxonomy" id="92952"/>
    <lineage>
        <taxon>Eukaryota</taxon>
        <taxon>Fungi</taxon>
        <taxon>Dikarya</taxon>
        <taxon>Basidiomycota</taxon>
        <taxon>Agaricomycotina</taxon>
        <taxon>Tremellomycetes</taxon>
        <taxon>Filobasidiales</taxon>
        <taxon>Filobasidiaceae</taxon>
        <taxon>Naganishia</taxon>
    </lineage>
</organism>
<proteinExistence type="predicted"/>
<dbReference type="EMBL" id="JASBWS010000053">
    <property type="protein sequence ID" value="KAJ9104410.1"/>
    <property type="molecule type" value="Genomic_DNA"/>
</dbReference>
<evidence type="ECO:0000313" key="1">
    <source>
        <dbReference type="EMBL" id="KAJ9104410.1"/>
    </source>
</evidence>
<gene>
    <name evidence="1" type="ORF">QFC20_004546</name>
</gene>